<keyword evidence="2" id="KW-1185">Reference proteome</keyword>
<accession>A0ACB9BLK2</accession>
<comment type="caution">
    <text evidence="1">The sequence shown here is derived from an EMBL/GenBank/DDBJ whole genome shotgun (WGS) entry which is preliminary data.</text>
</comment>
<dbReference type="Proteomes" id="UP001055811">
    <property type="component" value="Linkage Group LG06"/>
</dbReference>
<gene>
    <name evidence="1" type="ORF">L2E82_34106</name>
</gene>
<dbReference type="EMBL" id="CM042014">
    <property type="protein sequence ID" value="KAI3722911.1"/>
    <property type="molecule type" value="Genomic_DNA"/>
</dbReference>
<reference evidence="1 2" key="2">
    <citation type="journal article" date="2022" name="Mol. Ecol. Resour.">
        <title>The genomes of chicory, endive, great burdock and yacon provide insights into Asteraceae paleo-polyploidization history and plant inulin production.</title>
        <authorList>
            <person name="Fan W."/>
            <person name="Wang S."/>
            <person name="Wang H."/>
            <person name="Wang A."/>
            <person name="Jiang F."/>
            <person name="Liu H."/>
            <person name="Zhao H."/>
            <person name="Xu D."/>
            <person name="Zhang Y."/>
        </authorList>
    </citation>
    <scope>NUCLEOTIDE SEQUENCE [LARGE SCALE GENOMIC DNA]</scope>
    <source>
        <strain evidence="2">cv. Punajuju</strain>
        <tissue evidence="1">Leaves</tissue>
    </source>
</reference>
<proteinExistence type="predicted"/>
<sequence length="76" mass="8810">MITWLNTTHCTIYKGKFGKVIQPHQPYPSTKLQKGKTFERTKEFKNEQKVERALDGLKATTFPKFLPIQEKGTTII</sequence>
<evidence type="ECO:0000313" key="1">
    <source>
        <dbReference type="EMBL" id="KAI3722911.1"/>
    </source>
</evidence>
<organism evidence="1 2">
    <name type="scientific">Cichorium intybus</name>
    <name type="common">Chicory</name>
    <dbReference type="NCBI Taxonomy" id="13427"/>
    <lineage>
        <taxon>Eukaryota</taxon>
        <taxon>Viridiplantae</taxon>
        <taxon>Streptophyta</taxon>
        <taxon>Embryophyta</taxon>
        <taxon>Tracheophyta</taxon>
        <taxon>Spermatophyta</taxon>
        <taxon>Magnoliopsida</taxon>
        <taxon>eudicotyledons</taxon>
        <taxon>Gunneridae</taxon>
        <taxon>Pentapetalae</taxon>
        <taxon>asterids</taxon>
        <taxon>campanulids</taxon>
        <taxon>Asterales</taxon>
        <taxon>Asteraceae</taxon>
        <taxon>Cichorioideae</taxon>
        <taxon>Cichorieae</taxon>
        <taxon>Cichoriinae</taxon>
        <taxon>Cichorium</taxon>
    </lineage>
</organism>
<protein>
    <submittedName>
        <fullName evidence="1">Uncharacterized protein</fullName>
    </submittedName>
</protein>
<reference evidence="2" key="1">
    <citation type="journal article" date="2022" name="Mol. Ecol. Resour.">
        <title>The genomes of chicory, endive, great burdock and yacon provide insights into Asteraceae palaeo-polyploidization history and plant inulin production.</title>
        <authorList>
            <person name="Fan W."/>
            <person name="Wang S."/>
            <person name="Wang H."/>
            <person name="Wang A."/>
            <person name="Jiang F."/>
            <person name="Liu H."/>
            <person name="Zhao H."/>
            <person name="Xu D."/>
            <person name="Zhang Y."/>
        </authorList>
    </citation>
    <scope>NUCLEOTIDE SEQUENCE [LARGE SCALE GENOMIC DNA]</scope>
    <source>
        <strain evidence="2">cv. Punajuju</strain>
    </source>
</reference>
<evidence type="ECO:0000313" key="2">
    <source>
        <dbReference type="Proteomes" id="UP001055811"/>
    </source>
</evidence>
<name>A0ACB9BLK2_CICIN</name>